<accession>A0A0W8IEX9</accession>
<evidence type="ECO:0000256" key="2">
    <source>
        <dbReference type="ARBA" id="ARBA00007171"/>
    </source>
</evidence>
<keyword evidence="6 9" id="KW-0378">Hydrolase</keyword>
<evidence type="ECO:0000256" key="5">
    <source>
        <dbReference type="ARBA" id="ARBA00022729"/>
    </source>
</evidence>
<comment type="similarity">
    <text evidence="3 9">Belongs to the class-D beta-lactamase family.</text>
</comment>
<comment type="catalytic activity">
    <reaction evidence="9">
        <text>a beta-lactam + H2O = a substituted beta-amino acid</text>
        <dbReference type="Rhea" id="RHEA:20401"/>
        <dbReference type="ChEBI" id="CHEBI:15377"/>
        <dbReference type="ChEBI" id="CHEBI:35627"/>
        <dbReference type="ChEBI" id="CHEBI:140347"/>
        <dbReference type="EC" id="3.5.2.6"/>
    </reaction>
</comment>
<evidence type="ECO:0000256" key="4">
    <source>
        <dbReference type="ARBA" id="ARBA00012865"/>
    </source>
</evidence>
<dbReference type="PROSITE" id="PS00337">
    <property type="entry name" value="BETA_LACTAMASE_D"/>
    <property type="match status" value="1"/>
</dbReference>
<dbReference type="OrthoDB" id="5241017at2"/>
<dbReference type="GO" id="GO:0071555">
    <property type="term" value="P:cell wall organization"/>
    <property type="evidence" value="ECO:0007669"/>
    <property type="project" value="TreeGrafter"/>
</dbReference>
<dbReference type="GO" id="GO:0008658">
    <property type="term" value="F:penicillin binding"/>
    <property type="evidence" value="ECO:0007669"/>
    <property type="project" value="InterPro"/>
</dbReference>
<dbReference type="InterPro" id="IPR001460">
    <property type="entry name" value="PCN-bd_Tpept"/>
</dbReference>
<dbReference type="InterPro" id="IPR050515">
    <property type="entry name" value="Beta-lactam/transpept"/>
</dbReference>
<evidence type="ECO:0000313" key="13">
    <source>
        <dbReference type="EMBL" id="KUG58537.1"/>
    </source>
</evidence>
<proteinExistence type="inferred from homology"/>
<dbReference type="RefSeq" id="WP_058888220.1">
    <property type="nucleotide sequence ID" value="NZ_LQBM01000003.1"/>
</dbReference>
<dbReference type="PROSITE" id="PS51257">
    <property type="entry name" value="PROKAR_LIPOPROTEIN"/>
    <property type="match status" value="1"/>
</dbReference>
<dbReference type="Gene3D" id="3.40.710.10">
    <property type="entry name" value="DD-peptidase/beta-lactamase superfamily"/>
    <property type="match status" value="1"/>
</dbReference>
<feature type="signal peptide" evidence="10">
    <location>
        <begin position="1"/>
        <end position="28"/>
    </location>
</feature>
<feature type="domain" description="Penicillin-binding protein transpeptidase" evidence="11">
    <location>
        <begin position="364"/>
        <end position="640"/>
    </location>
</feature>
<dbReference type="Gene3D" id="3.30.1390.30">
    <property type="entry name" value="Penicillin-binding protein 2a, domain 3"/>
    <property type="match status" value="1"/>
</dbReference>
<dbReference type="GO" id="GO:0005886">
    <property type="term" value="C:plasma membrane"/>
    <property type="evidence" value="ECO:0007669"/>
    <property type="project" value="TreeGrafter"/>
</dbReference>
<dbReference type="PANTHER" id="PTHR30627:SF24">
    <property type="entry name" value="PENICILLIN-BINDING PROTEIN 4B"/>
    <property type="match status" value="1"/>
</dbReference>
<dbReference type="EMBL" id="LQBM01000003">
    <property type="protein sequence ID" value="KUG58537.1"/>
    <property type="molecule type" value="Genomic_DNA"/>
</dbReference>
<evidence type="ECO:0000256" key="8">
    <source>
        <dbReference type="ARBA" id="ARBA00023251"/>
    </source>
</evidence>
<keyword evidence="14" id="KW-1185">Reference proteome</keyword>
<dbReference type="InterPro" id="IPR002137">
    <property type="entry name" value="Beta-lactam_class-D_AS"/>
</dbReference>
<name>A0A0W8IEX9_9MICC</name>
<feature type="chain" id="PRO_5006944244" description="Beta-lactamase" evidence="10">
    <location>
        <begin position="29"/>
        <end position="647"/>
    </location>
</feature>
<dbReference type="GO" id="GO:0046677">
    <property type="term" value="P:response to antibiotic"/>
    <property type="evidence" value="ECO:0007669"/>
    <property type="project" value="UniProtKB-UniRule"/>
</dbReference>
<evidence type="ECO:0000259" key="11">
    <source>
        <dbReference type="Pfam" id="PF00905"/>
    </source>
</evidence>
<keyword evidence="8 9" id="KW-0046">Antibiotic resistance</keyword>
<protein>
    <recommendedName>
        <fullName evidence="4 9">Beta-lactamase</fullName>
        <ecNumber evidence="4 9">3.5.2.6</ecNumber>
    </recommendedName>
</protein>
<dbReference type="Pfam" id="PF03717">
    <property type="entry name" value="PBP_dimer"/>
    <property type="match status" value="1"/>
</dbReference>
<evidence type="ECO:0000256" key="6">
    <source>
        <dbReference type="ARBA" id="ARBA00022801"/>
    </source>
</evidence>
<keyword evidence="5 10" id="KW-0732">Signal</keyword>
<dbReference type="GO" id="GO:0008800">
    <property type="term" value="F:beta-lactamase activity"/>
    <property type="evidence" value="ECO:0007669"/>
    <property type="project" value="UniProtKB-UniRule"/>
</dbReference>
<comment type="caution">
    <text evidence="13">The sequence shown here is derived from an EMBL/GenBank/DDBJ whole genome shotgun (WGS) entry which is preliminary data.</text>
</comment>
<dbReference type="EC" id="3.5.2.6" evidence="4 9"/>
<evidence type="ECO:0000256" key="3">
    <source>
        <dbReference type="ARBA" id="ARBA00007898"/>
    </source>
</evidence>
<dbReference type="Pfam" id="PF00905">
    <property type="entry name" value="Transpeptidase"/>
    <property type="match status" value="1"/>
</dbReference>
<dbReference type="SUPFAM" id="SSF56519">
    <property type="entry name" value="Penicillin binding protein dimerisation domain"/>
    <property type="match status" value="1"/>
</dbReference>
<dbReference type="InterPro" id="IPR012338">
    <property type="entry name" value="Beta-lactam/transpept-like"/>
</dbReference>
<reference evidence="14" key="1">
    <citation type="submission" date="2015-12" db="EMBL/GenBank/DDBJ databases">
        <authorList>
            <person name="Nair G.R."/>
            <person name="Kaur G."/>
            <person name="Mayilraj S."/>
        </authorList>
    </citation>
    <scope>NUCLEOTIDE SEQUENCE [LARGE SCALE GENOMIC DNA]</scope>
    <source>
        <strain evidence="14">CD08_7</strain>
    </source>
</reference>
<dbReference type="PANTHER" id="PTHR30627">
    <property type="entry name" value="PEPTIDOGLYCAN D,D-TRANSPEPTIDASE"/>
    <property type="match status" value="1"/>
</dbReference>
<dbReference type="STRING" id="317018.AVL63_00110"/>
<evidence type="ECO:0000313" key="14">
    <source>
        <dbReference type="Proteomes" id="UP000054023"/>
    </source>
</evidence>
<comment type="similarity">
    <text evidence="2">Belongs to the transpeptidase family.</text>
</comment>
<evidence type="ECO:0000256" key="7">
    <source>
        <dbReference type="ARBA" id="ARBA00023136"/>
    </source>
</evidence>
<dbReference type="InterPro" id="IPR036138">
    <property type="entry name" value="PBP_dimer_sf"/>
</dbReference>
<dbReference type="InterPro" id="IPR005311">
    <property type="entry name" value="PBP_dimer"/>
</dbReference>
<evidence type="ECO:0000256" key="9">
    <source>
        <dbReference type="RuleBase" id="RU361140"/>
    </source>
</evidence>
<dbReference type="SUPFAM" id="SSF56601">
    <property type="entry name" value="beta-lactamase/transpeptidase-like"/>
    <property type="match status" value="1"/>
</dbReference>
<comment type="subcellular location">
    <subcellularLocation>
        <location evidence="1">Membrane</location>
    </subcellularLocation>
</comment>
<evidence type="ECO:0000256" key="1">
    <source>
        <dbReference type="ARBA" id="ARBA00004370"/>
    </source>
</evidence>
<organism evidence="13 14">
    <name type="scientific">Nesterenkonia jeotgali</name>
    <dbReference type="NCBI Taxonomy" id="317018"/>
    <lineage>
        <taxon>Bacteria</taxon>
        <taxon>Bacillati</taxon>
        <taxon>Actinomycetota</taxon>
        <taxon>Actinomycetes</taxon>
        <taxon>Micrococcales</taxon>
        <taxon>Micrococcaceae</taxon>
        <taxon>Nesterenkonia</taxon>
    </lineage>
</organism>
<dbReference type="Gene3D" id="3.90.1310.10">
    <property type="entry name" value="Penicillin-binding protein 2a (Domain 2)"/>
    <property type="match status" value="1"/>
</dbReference>
<dbReference type="AlphaFoldDB" id="A0A0W8IEX9"/>
<dbReference type="Proteomes" id="UP000054023">
    <property type="component" value="Unassembled WGS sequence"/>
</dbReference>
<evidence type="ECO:0000259" key="12">
    <source>
        <dbReference type="Pfam" id="PF03717"/>
    </source>
</evidence>
<gene>
    <name evidence="13" type="ORF">AVL63_00110</name>
</gene>
<sequence>MSDSARSRLILPGVVSAAALMLLTSCSADPSETVEEAAGALASAVSSGDFSALSFESGDPETMAAAVENLHAPLEDLAPDVEVGEIVLDEPPEDSPRPVTATVPLQHSWDLEELGVDGEAWTYETSAQLVYDEETETWAVEAEPAIVLPDYTGGESIALATTAADRGRIMDDDGRAMVYNRDVVRLGIDKSQLAQDGEPADEDTLRSSAEALAELVGISVDPYVQSVLGGGELAFVEAITLRRSEDEVTADDVDAIPGALAIDDQMSLADSRDFAPLLLGRVGPVTAEALEADPGLSVGDTIGTSGIQASYEETLRGAPGLAIQKDGETLYSVEAADGGDVETTMVPRLQNLAQDIVDDQDTAGAVVAIRPSDGGVLAAASHDPQEGFVEIATQSSYAPGSTFKVVSSLAMLRDGLTPDSTVTCSNQTTVHGQSFGNYTGFPSEYLGEIPFRDAVAVSCNTVFADAYDDVTSEEVHQAAVDLGITEETNLGVPARMGSVPQDSELNLHASNLFGQGVVEASTLGMATVAASIAAGGTVSPHLVVPSDESESQASGLSEEEAEDLRTLMTDTVNFGSLESLVEVPGEPVYAKTGTAEAGEGDDSYAHTWVIAMQGDLAVAIFLQEGEFGGSTNGPLLQEFLEGASAIL</sequence>
<dbReference type="GO" id="GO:0071972">
    <property type="term" value="F:peptidoglycan L,D-transpeptidase activity"/>
    <property type="evidence" value="ECO:0007669"/>
    <property type="project" value="TreeGrafter"/>
</dbReference>
<feature type="domain" description="Penicillin-binding protein dimerisation" evidence="12">
    <location>
        <begin position="162"/>
        <end position="323"/>
    </location>
</feature>
<keyword evidence="7" id="KW-0472">Membrane</keyword>
<dbReference type="GO" id="GO:0017001">
    <property type="term" value="P:antibiotic catabolic process"/>
    <property type="evidence" value="ECO:0007669"/>
    <property type="project" value="InterPro"/>
</dbReference>
<evidence type="ECO:0000256" key="10">
    <source>
        <dbReference type="SAM" id="SignalP"/>
    </source>
</evidence>